<comment type="similarity">
    <text evidence="1">Belongs to the beclin family.</text>
</comment>
<proteinExistence type="inferred from homology"/>
<keyword evidence="2" id="KW-0175">Coiled coil</keyword>
<dbReference type="KEGG" id="tasa:A1Q1_03453"/>
<dbReference type="InterPro" id="IPR007243">
    <property type="entry name" value="Atg6/Beclin"/>
</dbReference>
<sequence>MDDSLACQRCHQPLLRDPSTTSPSQVDLIAGQLPAPSPPSSLPPAQKLAQQPPAARPAAHAWAGANPIAESYVFLPASPSSPNNATVPAAPKKRPSASRSASATPSSSRASTPPPGGGSGGEGGLRTAPNLDALLSARTDIDHPLCMECTGLFQKELQRELEDLTRERDAYINFERTIRKRAEGSEGIIGEDEEWDALLKRKEELAAEEEQLRKQLKEKEDELDAVREEERRVKEEEEAIDQEESEFLRTHTALSTQLAHLSHTLSTAKTQLLLSSSLLEHLENTNVYNDAFQIGHAPLASEGGRSITVGTINGLRLGGRPNVDWDEINAAWGLVALCIDRLAAKVGYTFESYKIVPLGSFSRIEDLPPNKGQYELYWTTGARPAAPGERGILSKLFSCHQRTLADVRITKDKINGHPIRMPGLALPTISSMSIMGLGGSTEEKSDSADEGWTRACRAVLAVLKRILVVESEDRD</sequence>
<dbReference type="InterPro" id="IPR040455">
    <property type="entry name" value="Atg6_BARA"/>
</dbReference>
<dbReference type="RefSeq" id="XP_014178726.1">
    <property type="nucleotide sequence ID" value="XM_014323251.1"/>
</dbReference>
<dbReference type="GO" id="GO:0000045">
    <property type="term" value="P:autophagosome assembly"/>
    <property type="evidence" value="ECO:0007669"/>
    <property type="project" value="TreeGrafter"/>
</dbReference>
<dbReference type="InterPro" id="IPR038274">
    <property type="entry name" value="Atg6/Beclin_C_sf"/>
</dbReference>
<dbReference type="GO" id="GO:0000407">
    <property type="term" value="C:phagophore assembly site"/>
    <property type="evidence" value="ECO:0007669"/>
    <property type="project" value="TreeGrafter"/>
</dbReference>
<protein>
    <submittedName>
        <fullName evidence="6">Uncharacterized protein</fullName>
    </submittedName>
</protein>
<dbReference type="GO" id="GO:0034271">
    <property type="term" value="C:phosphatidylinositol 3-kinase complex, class III, type I"/>
    <property type="evidence" value="ECO:0007669"/>
    <property type="project" value="TreeGrafter"/>
</dbReference>
<gene>
    <name evidence="6" type="ORF">A1Q1_03453</name>
</gene>
<dbReference type="AlphaFoldDB" id="J5SV05"/>
<dbReference type="GO" id="GO:0043548">
    <property type="term" value="F:phosphatidylinositol 3-kinase binding"/>
    <property type="evidence" value="ECO:0007669"/>
    <property type="project" value="TreeGrafter"/>
</dbReference>
<feature type="region of interest" description="Disordered" evidence="3">
    <location>
        <begin position="14"/>
        <end position="62"/>
    </location>
</feature>
<accession>J5SV05</accession>
<reference evidence="6 7" key="1">
    <citation type="journal article" date="2012" name="Eukaryot. Cell">
        <title>Draft genome sequence of CBS 2479, the standard type strain of Trichosporon asahii.</title>
        <authorList>
            <person name="Yang R.Y."/>
            <person name="Li H.T."/>
            <person name="Zhu H."/>
            <person name="Zhou G.P."/>
            <person name="Wang M."/>
            <person name="Wang L."/>
        </authorList>
    </citation>
    <scope>NUCLEOTIDE SEQUENCE [LARGE SCALE GENOMIC DNA]</scope>
    <source>
        <strain evidence="7">ATCC 90039 / CBS 2479 / JCM 2466 / KCTC 7840 / NCYC 2677 / UAMH 7654</strain>
    </source>
</reference>
<feature type="domain" description="Atg6/beclin coiled-coil" evidence="5">
    <location>
        <begin position="144"/>
        <end position="276"/>
    </location>
</feature>
<dbReference type="OrthoDB" id="20368at2759"/>
<organism evidence="6 7">
    <name type="scientific">Trichosporon asahii var. asahii (strain ATCC 90039 / CBS 2479 / JCM 2466 / KCTC 7840 / NBRC 103889/ NCYC 2677 / UAMH 7654)</name>
    <name type="common">Yeast</name>
    <dbReference type="NCBI Taxonomy" id="1186058"/>
    <lineage>
        <taxon>Eukaryota</taxon>
        <taxon>Fungi</taxon>
        <taxon>Dikarya</taxon>
        <taxon>Basidiomycota</taxon>
        <taxon>Agaricomycotina</taxon>
        <taxon>Tremellomycetes</taxon>
        <taxon>Trichosporonales</taxon>
        <taxon>Trichosporonaceae</taxon>
        <taxon>Trichosporon</taxon>
    </lineage>
</organism>
<evidence type="ECO:0000256" key="1">
    <source>
        <dbReference type="ARBA" id="ARBA00005965"/>
    </source>
</evidence>
<feature type="domain" description="Atg6 BARA" evidence="4">
    <location>
        <begin position="282"/>
        <end position="470"/>
    </location>
</feature>
<evidence type="ECO:0000313" key="7">
    <source>
        <dbReference type="Proteomes" id="UP000002748"/>
    </source>
</evidence>
<dbReference type="EMBL" id="ALBS01000233">
    <property type="protein sequence ID" value="EJT47676.1"/>
    <property type="molecule type" value="Genomic_DNA"/>
</dbReference>
<feature type="region of interest" description="Disordered" evidence="3">
    <location>
        <begin position="79"/>
        <end position="128"/>
    </location>
</feature>
<feature type="compositionally biased region" description="Low complexity" evidence="3">
    <location>
        <begin position="97"/>
        <end position="111"/>
    </location>
</feature>
<dbReference type="GO" id="GO:0000423">
    <property type="term" value="P:mitophagy"/>
    <property type="evidence" value="ECO:0007669"/>
    <property type="project" value="TreeGrafter"/>
</dbReference>
<evidence type="ECO:0000259" key="4">
    <source>
        <dbReference type="Pfam" id="PF04111"/>
    </source>
</evidence>
<feature type="coiled-coil region" evidence="2">
    <location>
        <begin position="154"/>
        <end position="246"/>
    </location>
</feature>
<dbReference type="InterPro" id="IPR041691">
    <property type="entry name" value="Atg6/beclin_CC"/>
</dbReference>
<feature type="compositionally biased region" description="Low complexity" evidence="3">
    <location>
        <begin position="43"/>
        <end position="62"/>
    </location>
</feature>
<dbReference type="GO" id="GO:0030674">
    <property type="term" value="F:protein-macromolecule adaptor activity"/>
    <property type="evidence" value="ECO:0007669"/>
    <property type="project" value="TreeGrafter"/>
</dbReference>
<dbReference type="Proteomes" id="UP000002748">
    <property type="component" value="Unassembled WGS sequence"/>
</dbReference>
<dbReference type="HOGENOM" id="CLU_024219_3_1_1"/>
<dbReference type="PANTHER" id="PTHR12768">
    <property type="entry name" value="BECLIN 1"/>
    <property type="match status" value="1"/>
</dbReference>
<evidence type="ECO:0000313" key="6">
    <source>
        <dbReference type="EMBL" id="EJT47676.1"/>
    </source>
</evidence>
<dbReference type="Gene3D" id="1.10.418.40">
    <property type="entry name" value="Autophagy protein 6/Beclin 1"/>
    <property type="match status" value="1"/>
</dbReference>
<evidence type="ECO:0000256" key="2">
    <source>
        <dbReference type="SAM" id="Coils"/>
    </source>
</evidence>
<dbReference type="PANTHER" id="PTHR12768:SF4">
    <property type="entry name" value="BECLIN-1"/>
    <property type="match status" value="1"/>
</dbReference>
<dbReference type="GO" id="GO:0006995">
    <property type="term" value="P:cellular response to nitrogen starvation"/>
    <property type="evidence" value="ECO:0007669"/>
    <property type="project" value="TreeGrafter"/>
</dbReference>
<dbReference type="GO" id="GO:0034272">
    <property type="term" value="C:phosphatidylinositol 3-kinase complex, class III, type II"/>
    <property type="evidence" value="ECO:0007669"/>
    <property type="project" value="TreeGrafter"/>
</dbReference>
<evidence type="ECO:0000256" key="3">
    <source>
        <dbReference type="SAM" id="MobiDB-lite"/>
    </source>
</evidence>
<evidence type="ECO:0000259" key="5">
    <source>
        <dbReference type="Pfam" id="PF17675"/>
    </source>
</evidence>
<dbReference type="GO" id="GO:0045324">
    <property type="term" value="P:late endosome to vacuole transport"/>
    <property type="evidence" value="ECO:0007669"/>
    <property type="project" value="TreeGrafter"/>
</dbReference>
<dbReference type="GeneID" id="25986966"/>
<name>J5SV05_TRIAS</name>
<dbReference type="Pfam" id="PF04111">
    <property type="entry name" value="APG6"/>
    <property type="match status" value="1"/>
</dbReference>
<dbReference type="Pfam" id="PF17675">
    <property type="entry name" value="APG6_N"/>
    <property type="match status" value="1"/>
</dbReference>
<comment type="caution">
    <text evidence="6">The sequence shown here is derived from an EMBL/GenBank/DDBJ whole genome shotgun (WGS) entry which is preliminary data.</text>
</comment>
<dbReference type="VEuPathDB" id="FungiDB:A1Q1_03453"/>